<sequence>MAIALAPASDNALLPAGMAPSRKRKMRNSTVDSVDIFNQISGSNARPSRHTTQGASRRAQNTRSSDIYEIPRTPTPERRNTIPPQNEDLPSGRLVTGLQSRRIYLTTPETRPVLETQPLTSSSSDREQGDESSQASGHHNGEEDLAQSVWNTGPDQEEALEDDPLPNGVHIFESDDPPDQSSDEAVSLQDEPTSYQEGHKSEDLEVVIYNQHGDHQTNGHAEDDGQDGPHAFEIGDESEEGGDEEDGDLNEDSEGELQRARQLAEVDSVSLRPDGTLDEPPDEQSPEELPIYVRPPRNEHLQDLSRWMAQEIERSPLAELWNILRREKRSLRKVAIRPTPAYLRGASLELTELRQLYYEMIESLTLSRETQRELRNLREAIRTESTRVFEYAAEEVPEETNEGSWMLDQFEAHVCCHLITLVMFGFRAYRTLGQPAYDQFENILELLLWCCTQISNYAQTTYLRSTKARTRVLRLPLKRIMKALESGQLAAGRATGSNNQSQATPGDSIWTQSSMLLTQEGITSTPVDIPPLPRPWTRYEEDALRAGLRQFSAGHDNRISLILGRYGHRLQRRTYRDLEAKVEEMTRFEIDF</sequence>
<protein>
    <submittedName>
        <fullName evidence="2">Uncharacterized protein</fullName>
    </submittedName>
</protein>
<evidence type="ECO:0000313" key="2">
    <source>
        <dbReference type="EMBL" id="KAJ5168871.1"/>
    </source>
</evidence>
<gene>
    <name evidence="2" type="ORF">N7482_004465</name>
</gene>
<feature type="compositionally biased region" description="Acidic residues" evidence="1">
    <location>
        <begin position="155"/>
        <end position="164"/>
    </location>
</feature>
<accession>A0A9W9I8W5</accession>
<dbReference type="AlphaFoldDB" id="A0A9W9I8W5"/>
<feature type="compositionally biased region" description="Acidic residues" evidence="1">
    <location>
        <begin position="276"/>
        <end position="286"/>
    </location>
</feature>
<feature type="region of interest" description="Disordered" evidence="1">
    <location>
        <begin position="1"/>
        <end position="291"/>
    </location>
</feature>
<reference evidence="2" key="2">
    <citation type="journal article" date="2023" name="IMA Fungus">
        <title>Comparative genomic study of the Penicillium genus elucidates a diverse pangenome and 15 lateral gene transfer events.</title>
        <authorList>
            <person name="Petersen C."/>
            <person name="Sorensen T."/>
            <person name="Nielsen M.R."/>
            <person name="Sondergaard T.E."/>
            <person name="Sorensen J.L."/>
            <person name="Fitzpatrick D.A."/>
            <person name="Frisvad J.C."/>
            <person name="Nielsen K.L."/>
        </authorList>
    </citation>
    <scope>NUCLEOTIDE SEQUENCE</scope>
    <source>
        <strain evidence="2">IBT 26290</strain>
    </source>
</reference>
<name>A0A9W9I8W5_9EURO</name>
<organism evidence="2 3">
    <name type="scientific">Penicillium canariense</name>
    <dbReference type="NCBI Taxonomy" id="189055"/>
    <lineage>
        <taxon>Eukaryota</taxon>
        <taxon>Fungi</taxon>
        <taxon>Dikarya</taxon>
        <taxon>Ascomycota</taxon>
        <taxon>Pezizomycotina</taxon>
        <taxon>Eurotiomycetes</taxon>
        <taxon>Eurotiomycetidae</taxon>
        <taxon>Eurotiales</taxon>
        <taxon>Aspergillaceae</taxon>
        <taxon>Penicillium</taxon>
    </lineage>
</organism>
<dbReference type="OrthoDB" id="5431211at2759"/>
<evidence type="ECO:0000256" key="1">
    <source>
        <dbReference type="SAM" id="MobiDB-lite"/>
    </source>
</evidence>
<reference evidence="2" key="1">
    <citation type="submission" date="2022-11" db="EMBL/GenBank/DDBJ databases">
        <authorList>
            <person name="Petersen C."/>
        </authorList>
    </citation>
    <scope>NUCLEOTIDE SEQUENCE</scope>
    <source>
        <strain evidence="2">IBT 26290</strain>
    </source>
</reference>
<evidence type="ECO:0000313" key="3">
    <source>
        <dbReference type="Proteomes" id="UP001149163"/>
    </source>
</evidence>
<dbReference type="EMBL" id="JAPQKN010000002">
    <property type="protein sequence ID" value="KAJ5168871.1"/>
    <property type="molecule type" value="Genomic_DNA"/>
</dbReference>
<dbReference type="Proteomes" id="UP001149163">
    <property type="component" value="Unassembled WGS sequence"/>
</dbReference>
<keyword evidence="3" id="KW-1185">Reference proteome</keyword>
<feature type="compositionally biased region" description="Polar residues" evidence="1">
    <location>
        <begin position="28"/>
        <end position="65"/>
    </location>
</feature>
<feature type="compositionally biased region" description="Basic and acidic residues" evidence="1">
    <location>
        <begin position="212"/>
        <end position="223"/>
    </location>
</feature>
<dbReference type="GeneID" id="81425766"/>
<proteinExistence type="predicted"/>
<dbReference type="RefSeq" id="XP_056545332.1">
    <property type="nucleotide sequence ID" value="XM_056686590.1"/>
</dbReference>
<comment type="caution">
    <text evidence="2">The sequence shown here is derived from an EMBL/GenBank/DDBJ whole genome shotgun (WGS) entry which is preliminary data.</text>
</comment>
<feature type="compositionally biased region" description="Acidic residues" evidence="1">
    <location>
        <begin position="234"/>
        <end position="255"/>
    </location>
</feature>